<keyword evidence="4" id="KW-0812">Transmembrane</keyword>
<dbReference type="EMBL" id="MRZV01000473">
    <property type="protein sequence ID" value="PIK49286.1"/>
    <property type="molecule type" value="Genomic_DNA"/>
</dbReference>
<dbReference type="GO" id="GO:0005789">
    <property type="term" value="C:endoplasmic reticulum membrane"/>
    <property type="evidence" value="ECO:0007669"/>
    <property type="project" value="TreeGrafter"/>
</dbReference>
<proteinExistence type="predicted"/>
<dbReference type="STRING" id="307972.A0A2G8KMP8"/>
<accession>A0A2G8KMP8</accession>
<evidence type="ECO:0000256" key="5">
    <source>
        <dbReference type="ARBA" id="ARBA00022989"/>
    </source>
</evidence>
<protein>
    <recommendedName>
        <fullName evidence="7">ArnT-like N-terminal domain-containing protein</fullName>
    </recommendedName>
</protein>
<evidence type="ECO:0000259" key="7">
    <source>
        <dbReference type="Pfam" id="PF02366"/>
    </source>
</evidence>
<keyword evidence="6" id="KW-0472">Membrane</keyword>
<keyword evidence="3" id="KW-0808">Transferase</keyword>
<dbReference type="PANTHER" id="PTHR44216:SF3">
    <property type="entry name" value="PROTEIN O-MANNOSYL-TRANSFERASE TMTC2"/>
    <property type="match status" value="1"/>
</dbReference>
<dbReference type="PANTHER" id="PTHR44216">
    <property type="entry name" value="PROTEIN O-MANNOSYL-TRANSFERASE TMTC2"/>
    <property type="match status" value="1"/>
</dbReference>
<organism evidence="8 9">
    <name type="scientific">Stichopus japonicus</name>
    <name type="common">Sea cucumber</name>
    <dbReference type="NCBI Taxonomy" id="307972"/>
    <lineage>
        <taxon>Eukaryota</taxon>
        <taxon>Metazoa</taxon>
        <taxon>Echinodermata</taxon>
        <taxon>Eleutherozoa</taxon>
        <taxon>Echinozoa</taxon>
        <taxon>Holothuroidea</taxon>
        <taxon>Aspidochirotacea</taxon>
        <taxon>Aspidochirotida</taxon>
        <taxon>Stichopodidae</taxon>
        <taxon>Apostichopus</taxon>
    </lineage>
</organism>
<comment type="caution">
    <text evidence="8">The sequence shown here is derived from an EMBL/GenBank/DDBJ whole genome shotgun (WGS) entry which is preliminary data.</text>
</comment>
<dbReference type="InterPro" id="IPR003342">
    <property type="entry name" value="ArnT-like_N"/>
</dbReference>
<keyword evidence="2" id="KW-0328">Glycosyltransferase</keyword>
<dbReference type="InterPro" id="IPR052384">
    <property type="entry name" value="TMTC_O-mannosyltransferase"/>
</dbReference>
<dbReference type="AlphaFoldDB" id="A0A2G8KMP8"/>
<feature type="domain" description="ArnT-like N-terminal" evidence="7">
    <location>
        <begin position="57"/>
        <end position="168"/>
    </location>
</feature>
<dbReference type="GO" id="GO:0035269">
    <property type="term" value="P:protein O-linked glycosylation via mannose"/>
    <property type="evidence" value="ECO:0007669"/>
    <property type="project" value="TreeGrafter"/>
</dbReference>
<evidence type="ECO:0000256" key="2">
    <source>
        <dbReference type="ARBA" id="ARBA00022676"/>
    </source>
</evidence>
<dbReference type="OrthoDB" id="66906at2759"/>
<keyword evidence="5" id="KW-1133">Transmembrane helix</keyword>
<gene>
    <name evidence="8" type="ORF">BSL78_13851</name>
</gene>
<evidence type="ECO:0000256" key="1">
    <source>
        <dbReference type="ARBA" id="ARBA00004127"/>
    </source>
</evidence>
<keyword evidence="9" id="KW-1185">Reference proteome</keyword>
<evidence type="ECO:0000313" key="9">
    <source>
        <dbReference type="Proteomes" id="UP000230750"/>
    </source>
</evidence>
<dbReference type="GO" id="GO:0000030">
    <property type="term" value="F:mannosyltransferase activity"/>
    <property type="evidence" value="ECO:0007669"/>
    <property type="project" value="InterPro"/>
</dbReference>
<evidence type="ECO:0000256" key="6">
    <source>
        <dbReference type="ARBA" id="ARBA00023136"/>
    </source>
</evidence>
<dbReference type="Pfam" id="PF02366">
    <property type="entry name" value="PMT"/>
    <property type="match status" value="1"/>
</dbReference>
<sequence length="173" mass="19066">MHKRGRAVLKNPDLLPTTPSTDVWRNDFWGTPLNHTGSHKSYRPLCVLSFRLNYAVGELEPFGYHLTNILLHCLVTAVFTHTVHKLSKRSLTACLAGCLFASHPIHTEAVSGIVGRADVGAALFFLLSFLSYVKYCEIREQDSTHSLSATSWIICAGCFAGLSMLTKNKGSQS</sequence>
<name>A0A2G8KMP8_STIJA</name>
<evidence type="ECO:0000256" key="4">
    <source>
        <dbReference type="ARBA" id="ARBA00022692"/>
    </source>
</evidence>
<comment type="subcellular location">
    <subcellularLocation>
        <location evidence="1">Endomembrane system</location>
        <topology evidence="1">Multi-pass membrane protein</topology>
    </subcellularLocation>
</comment>
<reference evidence="8 9" key="1">
    <citation type="journal article" date="2017" name="PLoS Biol.">
        <title>The sea cucumber genome provides insights into morphological evolution and visceral regeneration.</title>
        <authorList>
            <person name="Zhang X."/>
            <person name="Sun L."/>
            <person name="Yuan J."/>
            <person name="Sun Y."/>
            <person name="Gao Y."/>
            <person name="Zhang L."/>
            <person name="Li S."/>
            <person name="Dai H."/>
            <person name="Hamel J.F."/>
            <person name="Liu C."/>
            <person name="Yu Y."/>
            <person name="Liu S."/>
            <person name="Lin W."/>
            <person name="Guo K."/>
            <person name="Jin S."/>
            <person name="Xu P."/>
            <person name="Storey K.B."/>
            <person name="Huan P."/>
            <person name="Zhang T."/>
            <person name="Zhou Y."/>
            <person name="Zhang J."/>
            <person name="Lin C."/>
            <person name="Li X."/>
            <person name="Xing L."/>
            <person name="Huo D."/>
            <person name="Sun M."/>
            <person name="Wang L."/>
            <person name="Mercier A."/>
            <person name="Li F."/>
            <person name="Yang H."/>
            <person name="Xiang J."/>
        </authorList>
    </citation>
    <scope>NUCLEOTIDE SEQUENCE [LARGE SCALE GENOMIC DNA]</scope>
    <source>
        <strain evidence="8">Shaxun</strain>
        <tissue evidence="8">Muscle</tissue>
    </source>
</reference>
<dbReference type="Proteomes" id="UP000230750">
    <property type="component" value="Unassembled WGS sequence"/>
</dbReference>
<evidence type="ECO:0000256" key="3">
    <source>
        <dbReference type="ARBA" id="ARBA00022679"/>
    </source>
</evidence>
<evidence type="ECO:0000313" key="8">
    <source>
        <dbReference type="EMBL" id="PIK49286.1"/>
    </source>
</evidence>